<feature type="transmembrane region" description="Helical" evidence="1">
    <location>
        <begin position="31"/>
        <end position="51"/>
    </location>
</feature>
<evidence type="ECO:0000313" key="2">
    <source>
        <dbReference type="EMBL" id="SFA52950.1"/>
    </source>
</evidence>
<proteinExistence type="predicted"/>
<reference evidence="3" key="1">
    <citation type="submission" date="2016-10" db="EMBL/GenBank/DDBJ databases">
        <authorList>
            <person name="Varghese N."/>
            <person name="Submissions S."/>
        </authorList>
    </citation>
    <scope>NUCLEOTIDE SEQUENCE [LARGE SCALE GENOMIC DNA]</scope>
    <source>
        <strain evidence="3">M1</strain>
    </source>
</reference>
<gene>
    <name evidence="2" type="ORF">SAMN05192569_103922</name>
</gene>
<organism evidence="2 3">
    <name type="scientific">Parageobacillus thermantarcticus</name>
    <dbReference type="NCBI Taxonomy" id="186116"/>
    <lineage>
        <taxon>Bacteria</taxon>
        <taxon>Bacillati</taxon>
        <taxon>Bacillota</taxon>
        <taxon>Bacilli</taxon>
        <taxon>Bacillales</taxon>
        <taxon>Anoxybacillaceae</taxon>
        <taxon>Parageobacillus</taxon>
    </lineage>
</organism>
<feature type="transmembrane region" description="Helical" evidence="1">
    <location>
        <begin position="91"/>
        <end position="112"/>
    </location>
</feature>
<evidence type="ECO:0000256" key="1">
    <source>
        <dbReference type="SAM" id="Phobius"/>
    </source>
</evidence>
<feature type="transmembrane region" description="Helical" evidence="1">
    <location>
        <begin position="58"/>
        <end position="79"/>
    </location>
</feature>
<name>A0A1I0TMB4_9BACL</name>
<keyword evidence="1" id="KW-0812">Transmembrane</keyword>
<accession>A0A1I0TMB4</accession>
<evidence type="ECO:0000313" key="3">
    <source>
        <dbReference type="Proteomes" id="UP000198650"/>
    </source>
</evidence>
<keyword evidence="3" id="KW-1185">Reference proteome</keyword>
<dbReference type="Proteomes" id="UP000198650">
    <property type="component" value="Unassembled WGS sequence"/>
</dbReference>
<dbReference type="AlphaFoldDB" id="A0A1I0TMB4"/>
<sequence>MLVLQLVAYNSKGDNMCKSDFKSLLGGKVDIFARGTFQQLTFLIIFSPLFTNMFKEKVLLYAIFVLLITISNLGVEYFAITKKGPSPKNYIGLFLFISLPVNIIILLIFYIMP</sequence>
<protein>
    <submittedName>
        <fullName evidence="2">Uncharacterized protein</fullName>
    </submittedName>
</protein>
<keyword evidence="1" id="KW-1133">Transmembrane helix</keyword>
<dbReference type="RefSeq" id="WP_244151185.1">
    <property type="nucleotide sequence ID" value="NZ_FOJS01000039.1"/>
</dbReference>
<keyword evidence="1" id="KW-0472">Membrane</keyword>
<dbReference type="EMBL" id="FOJS01000039">
    <property type="protein sequence ID" value="SFA52950.1"/>
    <property type="molecule type" value="Genomic_DNA"/>
</dbReference>